<organism evidence="2 3">
    <name type="scientific">Pseudonocardia ammonioxydans</name>
    <dbReference type="NCBI Taxonomy" id="260086"/>
    <lineage>
        <taxon>Bacteria</taxon>
        <taxon>Bacillati</taxon>
        <taxon>Actinomycetota</taxon>
        <taxon>Actinomycetes</taxon>
        <taxon>Pseudonocardiales</taxon>
        <taxon>Pseudonocardiaceae</taxon>
        <taxon>Pseudonocardia</taxon>
    </lineage>
</organism>
<evidence type="ECO:0000313" key="2">
    <source>
        <dbReference type="EMBL" id="SFO05365.1"/>
    </source>
</evidence>
<dbReference type="RefSeq" id="WP_093349533.1">
    <property type="nucleotide sequence ID" value="NZ_FOUY01000028.1"/>
</dbReference>
<dbReference type="AlphaFoldDB" id="A0A1I5E1E0"/>
<dbReference type="GO" id="GO:0000175">
    <property type="term" value="F:3'-5'-RNA exonuclease activity"/>
    <property type="evidence" value="ECO:0007669"/>
    <property type="project" value="TreeGrafter"/>
</dbReference>
<name>A0A1I5E1E0_PSUAM</name>
<evidence type="ECO:0000259" key="1">
    <source>
        <dbReference type="Pfam" id="PF03372"/>
    </source>
</evidence>
<keyword evidence="2" id="KW-0378">Hydrolase</keyword>
<reference evidence="2 3" key="1">
    <citation type="submission" date="2016-10" db="EMBL/GenBank/DDBJ databases">
        <authorList>
            <person name="de Groot N.N."/>
        </authorList>
    </citation>
    <scope>NUCLEOTIDE SEQUENCE [LARGE SCALE GENOMIC DNA]</scope>
    <source>
        <strain evidence="2 3">CGMCC 4.1877</strain>
    </source>
</reference>
<protein>
    <submittedName>
        <fullName evidence="2">Metal-dependent hydrolase, endonuclease/exonuclease/phosphatase family</fullName>
    </submittedName>
</protein>
<accession>A0A1I5E1E0</accession>
<dbReference type="PANTHER" id="PTHR12121">
    <property type="entry name" value="CARBON CATABOLITE REPRESSOR PROTEIN 4"/>
    <property type="match status" value="1"/>
</dbReference>
<keyword evidence="2" id="KW-0540">Nuclease</keyword>
<feature type="domain" description="Endonuclease/exonuclease/phosphatase" evidence="1">
    <location>
        <begin position="10"/>
        <end position="272"/>
    </location>
</feature>
<dbReference type="Pfam" id="PF03372">
    <property type="entry name" value="Exo_endo_phos"/>
    <property type="match status" value="1"/>
</dbReference>
<evidence type="ECO:0000313" key="3">
    <source>
        <dbReference type="Proteomes" id="UP000199614"/>
    </source>
</evidence>
<gene>
    <name evidence="2" type="ORF">SAMN05216207_102867</name>
</gene>
<dbReference type="Gene3D" id="3.60.10.10">
    <property type="entry name" value="Endonuclease/exonuclease/phosphatase"/>
    <property type="match status" value="1"/>
</dbReference>
<dbReference type="EMBL" id="FOUY01000028">
    <property type="protein sequence ID" value="SFO05365.1"/>
    <property type="molecule type" value="Genomic_DNA"/>
</dbReference>
<keyword evidence="2" id="KW-0269">Exonuclease</keyword>
<dbReference type="CDD" id="cd09083">
    <property type="entry name" value="EEP-1"/>
    <property type="match status" value="1"/>
</dbReference>
<dbReference type="PANTHER" id="PTHR12121:SF36">
    <property type="entry name" value="ENDONUCLEASE_EXONUCLEASE_PHOSPHATASE DOMAIN-CONTAINING PROTEIN"/>
    <property type="match status" value="1"/>
</dbReference>
<dbReference type="Proteomes" id="UP000199614">
    <property type="component" value="Unassembled WGS sequence"/>
</dbReference>
<proteinExistence type="predicted"/>
<dbReference type="STRING" id="260086.SAMN05216207_102867"/>
<dbReference type="GO" id="GO:0004519">
    <property type="term" value="F:endonuclease activity"/>
    <property type="evidence" value="ECO:0007669"/>
    <property type="project" value="UniProtKB-KW"/>
</dbReference>
<dbReference type="InterPro" id="IPR050410">
    <property type="entry name" value="CCR4/nocturin_mRNA_transcr"/>
</dbReference>
<dbReference type="OrthoDB" id="9793162at2"/>
<keyword evidence="3" id="KW-1185">Reference proteome</keyword>
<keyword evidence="2" id="KW-0255">Endonuclease</keyword>
<dbReference type="InterPro" id="IPR036691">
    <property type="entry name" value="Endo/exonu/phosph_ase_sf"/>
</dbReference>
<dbReference type="InterPro" id="IPR005135">
    <property type="entry name" value="Endo/exonuclease/phosphatase"/>
</dbReference>
<sequence length="283" mass="30914">MSAHRRLTVMTFNIRGFSRRRDGANSWEHRAALNAGTIRRHAPDVLGVQELRTESLATYRRELPGYACLLGPAAGNGAPGEFNAILYDPARLELLGTGGFWLSETPDRRSASWRTRVVRAANWARFRTPQGLSFLHLNTHLDHLSGLARVRGGELVLRRVAALRADGDLPVVVTGDFNCRPGSVPYRLFADDGFQDTAVAAGSGRDTGPGTFHAFHGARRVLLDTVDGVRRARAPRRLDWILLAGGRARLRAVGHTVLRDRDPATGTYPSDHYPVLAALTAGG</sequence>
<dbReference type="SUPFAM" id="SSF56219">
    <property type="entry name" value="DNase I-like"/>
    <property type="match status" value="1"/>
</dbReference>